<dbReference type="InterPro" id="IPR051798">
    <property type="entry name" value="Class-II_PLP-Dep_Aminotrans"/>
</dbReference>
<dbReference type="InterPro" id="IPR004839">
    <property type="entry name" value="Aminotransferase_I/II_large"/>
</dbReference>
<evidence type="ECO:0000256" key="5">
    <source>
        <dbReference type="ARBA" id="ARBA00037974"/>
    </source>
</evidence>
<reference evidence="8" key="1">
    <citation type="submission" date="2018-03" db="EMBL/GenBank/DDBJ databases">
        <title>Genomic analysis of the strain SH-1 isolated from shrimp intestine.</title>
        <authorList>
            <person name="Kim Y.-S."/>
            <person name="Kim S.-E."/>
            <person name="Kim K.-H."/>
        </authorList>
    </citation>
    <scope>NUCLEOTIDE SEQUENCE [LARGE SCALE GENOMIC DNA]</scope>
    <source>
        <strain evidence="8">SH-1</strain>
    </source>
</reference>
<keyword evidence="8" id="KW-1185">Reference proteome</keyword>
<comment type="cofactor">
    <cofactor evidence="1">
        <name>pyridoxal 5'-phosphate</name>
        <dbReference type="ChEBI" id="CHEBI:597326"/>
    </cofactor>
</comment>
<keyword evidence="3" id="KW-0663">Pyridoxal phosphate</keyword>
<dbReference type="Gene3D" id="3.90.1150.10">
    <property type="entry name" value="Aspartate Aminotransferase, domain 1"/>
    <property type="match status" value="1"/>
</dbReference>
<dbReference type="SUPFAM" id="SSF53383">
    <property type="entry name" value="PLP-dependent transferases"/>
    <property type="match status" value="1"/>
</dbReference>
<dbReference type="NCBIfam" id="TIGR04350">
    <property type="entry name" value="C_S_lyase_PatB"/>
    <property type="match status" value="1"/>
</dbReference>
<dbReference type="InterPro" id="IPR015424">
    <property type="entry name" value="PyrdxlP-dep_Trfase"/>
</dbReference>
<dbReference type="GO" id="GO:0047804">
    <property type="term" value="F:cysteine-S-conjugate beta-lyase activity"/>
    <property type="evidence" value="ECO:0007669"/>
    <property type="project" value="UniProtKB-EC"/>
</dbReference>
<sequence length="391" mass="43621">MSLFDQPFERRGTHSVKWDRMERYYGVSSDDGLAMWVADMDFKSPPCVRDRLREAVEHGAFAYVDPEPDYTRAIGWWMRERHGWHVDPSWIFTTTGLVNAVGMCLDAFTDPGDGVVLFTPIYHSFAKVARAAGRPVTECPLINADGRYEMDFDHWDTMLTGGEKLLILCSPHNPGGRVWSRGELQQAADFARRHDLLIISDEIHHDIVYPGHTHVPMPLVDRGVTDRLVMLTAPSKTFNVAGLHTGNVIIEDETLRARFAARAAALSLAPNSLGQFALTAAYSPEGAAWTDALMTYLDGNRKLFDDAIAGIPGLASMRLESTFLAWVDFDGTGMDRAEFTARVEQDARIAVNHGPTFGRGGESFLRFNLGTQRARVQEACNRLRDAFADLQ</sequence>
<dbReference type="InterPro" id="IPR027619">
    <property type="entry name" value="C-S_lyase_PatB-like"/>
</dbReference>
<keyword evidence="4 7" id="KW-0456">Lyase</keyword>
<dbReference type="Pfam" id="PF00155">
    <property type="entry name" value="Aminotran_1_2"/>
    <property type="match status" value="1"/>
</dbReference>
<gene>
    <name evidence="7" type="ORF">C6Y53_03355</name>
</gene>
<evidence type="ECO:0000256" key="4">
    <source>
        <dbReference type="ARBA" id="ARBA00023239"/>
    </source>
</evidence>
<dbReference type="EMBL" id="CP027665">
    <property type="protein sequence ID" value="AVO36822.1"/>
    <property type="molecule type" value="Genomic_DNA"/>
</dbReference>
<evidence type="ECO:0000256" key="1">
    <source>
        <dbReference type="ARBA" id="ARBA00001933"/>
    </source>
</evidence>
<evidence type="ECO:0000259" key="6">
    <source>
        <dbReference type="Pfam" id="PF00155"/>
    </source>
</evidence>
<evidence type="ECO:0000256" key="3">
    <source>
        <dbReference type="ARBA" id="ARBA00022898"/>
    </source>
</evidence>
<dbReference type="Proteomes" id="UP000237655">
    <property type="component" value="Chromosome"/>
</dbReference>
<dbReference type="PANTHER" id="PTHR43525:SF1">
    <property type="entry name" value="PROTEIN MALY"/>
    <property type="match status" value="1"/>
</dbReference>
<dbReference type="Gene3D" id="3.40.640.10">
    <property type="entry name" value="Type I PLP-dependent aspartate aminotransferase-like (Major domain)"/>
    <property type="match status" value="1"/>
</dbReference>
<evidence type="ECO:0000256" key="2">
    <source>
        <dbReference type="ARBA" id="ARBA00012224"/>
    </source>
</evidence>
<name>A0A2S0MLS0_9RHOB</name>
<accession>A0A2S0MLS0</accession>
<dbReference type="KEGG" id="thas:C6Y53_03355"/>
<protein>
    <recommendedName>
        <fullName evidence="2">cysteine-S-conjugate beta-lyase</fullName>
        <ecNumber evidence="2">4.4.1.13</ecNumber>
    </recommendedName>
</protein>
<dbReference type="InterPro" id="IPR015422">
    <property type="entry name" value="PyrdxlP-dep_Trfase_small"/>
</dbReference>
<proteinExistence type="inferred from homology"/>
<evidence type="ECO:0000313" key="8">
    <source>
        <dbReference type="Proteomes" id="UP000237655"/>
    </source>
</evidence>
<dbReference type="AlphaFoldDB" id="A0A2S0MLS0"/>
<organism evidence="7 8">
    <name type="scientific">Pukyongiella litopenaei</name>
    <dbReference type="NCBI Taxonomy" id="2605946"/>
    <lineage>
        <taxon>Bacteria</taxon>
        <taxon>Pseudomonadati</taxon>
        <taxon>Pseudomonadota</taxon>
        <taxon>Alphaproteobacteria</taxon>
        <taxon>Rhodobacterales</taxon>
        <taxon>Paracoccaceae</taxon>
        <taxon>Pukyongiella</taxon>
    </lineage>
</organism>
<dbReference type="EC" id="4.4.1.13" evidence="2"/>
<comment type="similarity">
    <text evidence="5">Belongs to the class-II pyridoxal-phosphate-dependent aminotransferase family. MalY/PatB cystathionine beta-lyase subfamily.</text>
</comment>
<dbReference type="GO" id="GO:0030170">
    <property type="term" value="F:pyridoxal phosphate binding"/>
    <property type="evidence" value="ECO:0007669"/>
    <property type="project" value="InterPro"/>
</dbReference>
<evidence type="ECO:0000313" key="7">
    <source>
        <dbReference type="EMBL" id="AVO36822.1"/>
    </source>
</evidence>
<feature type="domain" description="Aminotransferase class I/classII large" evidence="6">
    <location>
        <begin position="39"/>
        <end position="383"/>
    </location>
</feature>
<dbReference type="CDD" id="cd00609">
    <property type="entry name" value="AAT_like"/>
    <property type="match status" value="1"/>
</dbReference>
<dbReference type="InterPro" id="IPR015421">
    <property type="entry name" value="PyrdxlP-dep_Trfase_major"/>
</dbReference>
<dbReference type="PANTHER" id="PTHR43525">
    <property type="entry name" value="PROTEIN MALY"/>
    <property type="match status" value="1"/>
</dbReference>